<reference evidence="2 3" key="1">
    <citation type="submission" date="2017-09" db="EMBL/GenBank/DDBJ databases">
        <authorList>
            <person name="Lee N."/>
            <person name="Cho B.-K."/>
        </authorList>
    </citation>
    <scope>NUCLEOTIDE SEQUENCE [LARGE SCALE GENOMIC DNA]</scope>
    <source>
        <strain evidence="2 3">ATCC 39115</strain>
    </source>
</reference>
<dbReference type="SMART" id="SM00530">
    <property type="entry name" value="HTH_XRE"/>
    <property type="match status" value="1"/>
</dbReference>
<feature type="domain" description="HTH cro/C1-type" evidence="1">
    <location>
        <begin position="20"/>
        <end position="73"/>
    </location>
</feature>
<dbReference type="PROSITE" id="PS50943">
    <property type="entry name" value="HTH_CROC1"/>
    <property type="match status" value="1"/>
</dbReference>
<accession>A0ABX6AHI1</accession>
<dbReference type="RefSeq" id="WP_016825618.1">
    <property type="nucleotide sequence ID" value="NZ_CP023700.1"/>
</dbReference>
<dbReference type="InterPro" id="IPR043917">
    <property type="entry name" value="DUF5753"/>
</dbReference>
<evidence type="ECO:0000313" key="3">
    <source>
        <dbReference type="Proteomes" id="UP000327143"/>
    </source>
</evidence>
<dbReference type="EMBL" id="CP023700">
    <property type="protein sequence ID" value="QEU86499.1"/>
    <property type="molecule type" value="Genomic_DNA"/>
</dbReference>
<name>A0ABX6AHI1_STRVD</name>
<dbReference type="InterPro" id="IPR001387">
    <property type="entry name" value="Cro/C1-type_HTH"/>
</dbReference>
<evidence type="ECO:0000313" key="2">
    <source>
        <dbReference type="EMBL" id="QEU86499.1"/>
    </source>
</evidence>
<dbReference type="Pfam" id="PF19054">
    <property type="entry name" value="DUF5753"/>
    <property type="match status" value="1"/>
</dbReference>
<protein>
    <submittedName>
        <fullName evidence="2">XRE family transcriptional regulator</fullName>
    </submittedName>
</protein>
<organism evidence="2 3">
    <name type="scientific">Streptomyces viridosporus T7A</name>
    <dbReference type="NCBI Taxonomy" id="665577"/>
    <lineage>
        <taxon>Bacteria</taxon>
        <taxon>Bacillati</taxon>
        <taxon>Actinomycetota</taxon>
        <taxon>Actinomycetes</taxon>
        <taxon>Kitasatosporales</taxon>
        <taxon>Streptomycetaceae</taxon>
        <taxon>Streptomyces</taxon>
    </lineage>
</organism>
<dbReference type="SUPFAM" id="SSF47413">
    <property type="entry name" value="lambda repressor-like DNA-binding domains"/>
    <property type="match status" value="1"/>
</dbReference>
<dbReference type="Gene3D" id="1.10.260.40">
    <property type="entry name" value="lambda repressor-like DNA-binding domains"/>
    <property type="match status" value="1"/>
</dbReference>
<dbReference type="Pfam" id="PF13560">
    <property type="entry name" value="HTH_31"/>
    <property type="match status" value="1"/>
</dbReference>
<dbReference type="InterPro" id="IPR010982">
    <property type="entry name" value="Lambda_DNA-bd_dom_sf"/>
</dbReference>
<dbReference type="Proteomes" id="UP000327143">
    <property type="component" value="Chromosome"/>
</dbReference>
<evidence type="ECO:0000259" key="1">
    <source>
        <dbReference type="PROSITE" id="PS50943"/>
    </source>
</evidence>
<proteinExistence type="predicted"/>
<sequence>MTEQLDAHVESGRAVLGRTLRFLREKEGKSLGQLADASGYDKSYLSRLESGQRLSKVTVMEDLDTYYGAGGLLVSLWRIARYDAFKDKYQAYMRLEATARVLWVYTPDVPGLLQTEEFAREVLSGPRTTQQDTEAVDEQVAARLGRQLLLGRSPVPSVRFIVDESGFRRPSARAETWKDQLAHIEAVAQWPNIVVQVLPFSAGVHHLMAKGSLTLLWQADGSAVAYTEGDSSGLLMEDPEDVLRHRLSYDRLRDLALPPSDSLTFIRDVLKELRS</sequence>
<keyword evidence="3" id="KW-1185">Reference proteome</keyword>
<dbReference type="CDD" id="cd00093">
    <property type="entry name" value="HTH_XRE"/>
    <property type="match status" value="1"/>
</dbReference>
<gene>
    <name evidence="2" type="ORF">CP969_18720</name>
</gene>